<evidence type="ECO:0000313" key="3">
    <source>
        <dbReference type="EMBL" id="SFF88885.1"/>
    </source>
</evidence>
<reference evidence="3 4" key="1">
    <citation type="submission" date="2016-10" db="EMBL/GenBank/DDBJ databases">
        <authorList>
            <person name="de Groot N.N."/>
        </authorList>
    </citation>
    <scope>NUCLEOTIDE SEQUENCE [LARGE SCALE GENOMIC DNA]</scope>
    <source>
        <strain evidence="3 4">DSM 43019</strain>
    </source>
</reference>
<dbReference type="InterPro" id="IPR058248">
    <property type="entry name" value="Lxx211020-like"/>
</dbReference>
<dbReference type="InterPro" id="IPR007410">
    <property type="entry name" value="LpqE-like"/>
</dbReference>
<feature type="chain" id="PRO_5039540163" description="Copper(I)-binding protein" evidence="2">
    <location>
        <begin position="21"/>
        <end position="197"/>
    </location>
</feature>
<dbReference type="SUPFAM" id="SSF110087">
    <property type="entry name" value="DR1885-like metal-binding protein"/>
    <property type="match status" value="1"/>
</dbReference>
<feature type="signal peptide" evidence="2">
    <location>
        <begin position="1"/>
        <end position="20"/>
    </location>
</feature>
<dbReference type="Proteomes" id="UP000199645">
    <property type="component" value="Unassembled WGS sequence"/>
</dbReference>
<gene>
    <name evidence="3" type="ORF">SAMN05421541_12824</name>
</gene>
<dbReference type="Pfam" id="PF04314">
    <property type="entry name" value="PCuAC"/>
    <property type="match status" value="1"/>
</dbReference>
<keyword evidence="2" id="KW-0732">Signal</keyword>
<accession>A0A1I2MBQ6</accession>
<sequence length="197" mass="19553">MRLTLLSGSRRRTVASIVLAGVLTAGSLAGCGGADETTPGGGTTPGPAASATAAATLTIRDPWVKAGPAGEMTAAFGTLVNGTGADITVTAVESPASPMELHEMAMKDGKMVMQPKEGGFVIKAGGSHELSPGGDHLMLMKPAAEIKAGDEVTFTLELSDGTSVPFTAIAKPFAGAEESYAPGHGSPSGMPMGSTAP</sequence>
<name>A0A1I2MBQ6_9ACTN</name>
<organism evidence="3 4">
    <name type="scientific">Actinoplanes philippinensis</name>
    <dbReference type="NCBI Taxonomy" id="35752"/>
    <lineage>
        <taxon>Bacteria</taxon>
        <taxon>Bacillati</taxon>
        <taxon>Actinomycetota</taxon>
        <taxon>Actinomycetes</taxon>
        <taxon>Micromonosporales</taxon>
        <taxon>Micromonosporaceae</taxon>
        <taxon>Actinoplanes</taxon>
    </lineage>
</organism>
<proteinExistence type="predicted"/>
<dbReference type="Gene3D" id="2.60.40.1890">
    <property type="entry name" value="PCu(A)C copper chaperone"/>
    <property type="match status" value="1"/>
</dbReference>
<evidence type="ECO:0000256" key="2">
    <source>
        <dbReference type="SAM" id="SignalP"/>
    </source>
</evidence>
<dbReference type="RefSeq" id="WP_093621899.1">
    <property type="nucleotide sequence ID" value="NZ_BOMT01000023.1"/>
</dbReference>
<dbReference type="OrthoDB" id="9796962at2"/>
<keyword evidence="4" id="KW-1185">Reference proteome</keyword>
<evidence type="ECO:0000256" key="1">
    <source>
        <dbReference type="SAM" id="MobiDB-lite"/>
    </source>
</evidence>
<evidence type="ECO:0000313" key="4">
    <source>
        <dbReference type="Proteomes" id="UP000199645"/>
    </source>
</evidence>
<dbReference type="EMBL" id="FONV01000028">
    <property type="protein sequence ID" value="SFF88885.1"/>
    <property type="molecule type" value="Genomic_DNA"/>
</dbReference>
<dbReference type="InterPro" id="IPR036182">
    <property type="entry name" value="PCuAC_sf"/>
</dbReference>
<dbReference type="PANTHER" id="PTHR36302:SF1">
    <property type="entry name" value="COPPER CHAPERONE PCU(A)C"/>
    <property type="match status" value="1"/>
</dbReference>
<dbReference type="PROSITE" id="PS51257">
    <property type="entry name" value="PROKAR_LIPOPROTEIN"/>
    <property type="match status" value="1"/>
</dbReference>
<feature type="compositionally biased region" description="Low complexity" evidence="1">
    <location>
        <begin position="182"/>
        <end position="197"/>
    </location>
</feature>
<evidence type="ECO:0008006" key="5">
    <source>
        <dbReference type="Google" id="ProtNLM"/>
    </source>
</evidence>
<dbReference type="STRING" id="35752.SAMN05421541_12824"/>
<dbReference type="PANTHER" id="PTHR36302">
    <property type="entry name" value="BLR7088 PROTEIN"/>
    <property type="match status" value="1"/>
</dbReference>
<protein>
    <recommendedName>
        <fullName evidence="5">Copper(I)-binding protein</fullName>
    </recommendedName>
</protein>
<dbReference type="AlphaFoldDB" id="A0A1I2MBQ6"/>
<feature type="region of interest" description="Disordered" evidence="1">
    <location>
        <begin position="178"/>
        <end position="197"/>
    </location>
</feature>